<evidence type="ECO:0000313" key="3">
    <source>
        <dbReference type="Proteomes" id="UP001295684"/>
    </source>
</evidence>
<feature type="signal peptide" evidence="1">
    <location>
        <begin position="1"/>
        <end position="19"/>
    </location>
</feature>
<sequence length="86" mass="9029">MKIYLLIAITLLLLSGAIGQENSGTQKSLAEEQATMYSSEPECGSQQLAICGYVQGGGDPSLCHSAGVCHCCGRPGDICENECDFL</sequence>
<proteinExistence type="predicted"/>
<evidence type="ECO:0000256" key="1">
    <source>
        <dbReference type="SAM" id="SignalP"/>
    </source>
</evidence>
<reference evidence="2" key="1">
    <citation type="submission" date="2023-07" db="EMBL/GenBank/DDBJ databases">
        <authorList>
            <consortium name="AG Swart"/>
            <person name="Singh M."/>
            <person name="Singh A."/>
            <person name="Seah K."/>
            <person name="Emmerich C."/>
        </authorList>
    </citation>
    <scope>NUCLEOTIDE SEQUENCE</scope>
    <source>
        <strain evidence="2">DP1</strain>
    </source>
</reference>
<gene>
    <name evidence="2" type="ORF">ECRASSUSDP1_LOCUS602</name>
</gene>
<feature type="chain" id="PRO_5042073717" evidence="1">
    <location>
        <begin position="20"/>
        <end position="86"/>
    </location>
</feature>
<dbReference type="EMBL" id="CAMPGE010000566">
    <property type="protein sequence ID" value="CAI2359314.1"/>
    <property type="molecule type" value="Genomic_DNA"/>
</dbReference>
<dbReference type="Proteomes" id="UP001295684">
    <property type="component" value="Unassembled WGS sequence"/>
</dbReference>
<name>A0AAD1U5B7_EUPCR</name>
<keyword evidence="1" id="KW-0732">Signal</keyword>
<protein>
    <submittedName>
        <fullName evidence="2">Uncharacterized protein</fullName>
    </submittedName>
</protein>
<evidence type="ECO:0000313" key="2">
    <source>
        <dbReference type="EMBL" id="CAI2359314.1"/>
    </source>
</evidence>
<dbReference type="AlphaFoldDB" id="A0AAD1U5B7"/>
<keyword evidence="3" id="KW-1185">Reference proteome</keyword>
<accession>A0AAD1U5B7</accession>
<organism evidence="2 3">
    <name type="scientific">Euplotes crassus</name>
    <dbReference type="NCBI Taxonomy" id="5936"/>
    <lineage>
        <taxon>Eukaryota</taxon>
        <taxon>Sar</taxon>
        <taxon>Alveolata</taxon>
        <taxon>Ciliophora</taxon>
        <taxon>Intramacronucleata</taxon>
        <taxon>Spirotrichea</taxon>
        <taxon>Hypotrichia</taxon>
        <taxon>Euplotida</taxon>
        <taxon>Euplotidae</taxon>
        <taxon>Moneuplotes</taxon>
    </lineage>
</organism>
<comment type="caution">
    <text evidence="2">The sequence shown here is derived from an EMBL/GenBank/DDBJ whole genome shotgun (WGS) entry which is preliminary data.</text>
</comment>